<dbReference type="EC" id="5.6.2.3" evidence="1"/>
<keyword evidence="1" id="KW-0067">ATP-binding</keyword>
<evidence type="ECO:0000259" key="2">
    <source>
        <dbReference type="Pfam" id="PF05970"/>
    </source>
</evidence>
<dbReference type="Gene3D" id="3.40.50.300">
    <property type="entry name" value="P-loop containing nucleotide triphosphate hydrolases"/>
    <property type="match status" value="1"/>
</dbReference>
<dbReference type="AlphaFoldDB" id="A0AAD4C327"/>
<dbReference type="EMBL" id="WHUW01000005">
    <property type="protein sequence ID" value="KAF8446329.1"/>
    <property type="molecule type" value="Genomic_DNA"/>
</dbReference>
<keyword evidence="1" id="KW-0378">Hydrolase</keyword>
<organism evidence="3 4">
    <name type="scientific">Boletus edulis BED1</name>
    <dbReference type="NCBI Taxonomy" id="1328754"/>
    <lineage>
        <taxon>Eukaryota</taxon>
        <taxon>Fungi</taxon>
        <taxon>Dikarya</taxon>
        <taxon>Basidiomycota</taxon>
        <taxon>Agaricomycotina</taxon>
        <taxon>Agaricomycetes</taxon>
        <taxon>Agaricomycetidae</taxon>
        <taxon>Boletales</taxon>
        <taxon>Boletineae</taxon>
        <taxon>Boletaceae</taxon>
        <taxon>Boletoideae</taxon>
        <taxon>Boletus</taxon>
    </lineage>
</organism>
<comment type="similarity">
    <text evidence="1">Belongs to the helicase family.</text>
</comment>
<gene>
    <name evidence="3" type="ORF">L210DRAFT_861067</name>
</gene>
<keyword evidence="1" id="KW-0227">DNA damage</keyword>
<dbReference type="Pfam" id="PF05970">
    <property type="entry name" value="PIF1"/>
    <property type="match status" value="1"/>
</dbReference>
<dbReference type="GO" id="GO:0016787">
    <property type="term" value="F:hydrolase activity"/>
    <property type="evidence" value="ECO:0007669"/>
    <property type="project" value="UniProtKB-KW"/>
</dbReference>
<dbReference type="GO" id="GO:0000723">
    <property type="term" value="P:telomere maintenance"/>
    <property type="evidence" value="ECO:0007669"/>
    <property type="project" value="InterPro"/>
</dbReference>
<sequence>AVVLSEEQRTVLEMVKGGENVFFTGSAGTGKSVLLRAIIDACGGRGCPSLAITASTGIASVNIGGTTLHSWAGIGLGQEDAKKLAGKLLGQEKLKNVLDRWRRVKTLILDEST</sequence>
<dbReference type="InterPro" id="IPR051055">
    <property type="entry name" value="PIF1_helicase"/>
</dbReference>
<comment type="catalytic activity">
    <reaction evidence="1">
        <text>ATP + H2O = ADP + phosphate + H(+)</text>
        <dbReference type="Rhea" id="RHEA:13065"/>
        <dbReference type="ChEBI" id="CHEBI:15377"/>
        <dbReference type="ChEBI" id="CHEBI:15378"/>
        <dbReference type="ChEBI" id="CHEBI:30616"/>
        <dbReference type="ChEBI" id="CHEBI:43474"/>
        <dbReference type="ChEBI" id="CHEBI:456216"/>
        <dbReference type="EC" id="5.6.2.3"/>
    </reaction>
</comment>
<comment type="cofactor">
    <cofactor evidence="1">
        <name>Mg(2+)</name>
        <dbReference type="ChEBI" id="CHEBI:18420"/>
    </cofactor>
</comment>
<dbReference type="GO" id="GO:0043139">
    <property type="term" value="F:5'-3' DNA helicase activity"/>
    <property type="evidence" value="ECO:0007669"/>
    <property type="project" value="UniProtKB-EC"/>
</dbReference>
<dbReference type="SUPFAM" id="SSF52540">
    <property type="entry name" value="P-loop containing nucleoside triphosphate hydrolases"/>
    <property type="match status" value="1"/>
</dbReference>
<dbReference type="GO" id="GO:0006281">
    <property type="term" value="P:DNA repair"/>
    <property type="evidence" value="ECO:0007669"/>
    <property type="project" value="UniProtKB-KW"/>
</dbReference>
<dbReference type="GO" id="GO:0006310">
    <property type="term" value="P:DNA recombination"/>
    <property type="evidence" value="ECO:0007669"/>
    <property type="project" value="UniProtKB-KW"/>
</dbReference>
<comment type="caution">
    <text evidence="3">The sequence shown here is derived from an EMBL/GenBank/DDBJ whole genome shotgun (WGS) entry which is preliminary data.</text>
</comment>
<accession>A0AAD4C327</accession>
<evidence type="ECO:0000256" key="1">
    <source>
        <dbReference type="RuleBase" id="RU363044"/>
    </source>
</evidence>
<evidence type="ECO:0000313" key="3">
    <source>
        <dbReference type="EMBL" id="KAF8446329.1"/>
    </source>
</evidence>
<feature type="non-terminal residue" evidence="3">
    <location>
        <position position="1"/>
    </location>
</feature>
<name>A0AAD4C327_BOLED</name>
<keyword evidence="4" id="KW-1185">Reference proteome</keyword>
<reference evidence="3" key="1">
    <citation type="submission" date="2019-10" db="EMBL/GenBank/DDBJ databases">
        <authorList>
            <consortium name="DOE Joint Genome Institute"/>
            <person name="Kuo A."/>
            <person name="Miyauchi S."/>
            <person name="Kiss E."/>
            <person name="Drula E."/>
            <person name="Kohler A."/>
            <person name="Sanchez-Garcia M."/>
            <person name="Andreopoulos B."/>
            <person name="Barry K.W."/>
            <person name="Bonito G."/>
            <person name="Buee M."/>
            <person name="Carver A."/>
            <person name="Chen C."/>
            <person name="Cichocki N."/>
            <person name="Clum A."/>
            <person name="Culley D."/>
            <person name="Crous P.W."/>
            <person name="Fauchery L."/>
            <person name="Girlanda M."/>
            <person name="Hayes R."/>
            <person name="Keri Z."/>
            <person name="LaButti K."/>
            <person name="Lipzen A."/>
            <person name="Lombard V."/>
            <person name="Magnuson J."/>
            <person name="Maillard F."/>
            <person name="Morin E."/>
            <person name="Murat C."/>
            <person name="Nolan M."/>
            <person name="Ohm R."/>
            <person name="Pangilinan J."/>
            <person name="Pereira M."/>
            <person name="Perotto S."/>
            <person name="Peter M."/>
            <person name="Riley R."/>
            <person name="Sitrit Y."/>
            <person name="Stielow B."/>
            <person name="Szollosi G."/>
            <person name="Zifcakova L."/>
            <person name="Stursova M."/>
            <person name="Spatafora J.W."/>
            <person name="Tedersoo L."/>
            <person name="Vaario L.-M."/>
            <person name="Yamada A."/>
            <person name="Yan M."/>
            <person name="Wang P."/>
            <person name="Xu J."/>
            <person name="Bruns T."/>
            <person name="Baldrian P."/>
            <person name="Vilgalys R."/>
            <person name="Henrissat B."/>
            <person name="Grigoriev I.V."/>
            <person name="Hibbett D."/>
            <person name="Nagy L.G."/>
            <person name="Martin F.M."/>
        </authorList>
    </citation>
    <scope>NUCLEOTIDE SEQUENCE</scope>
    <source>
        <strain evidence="3">BED1</strain>
    </source>
</reference>
<keyword evidence="1 3" id="KW-0347">Helicase</keyword>
<keyword evidence="1" id="KW-0233">DNA recombination</keyword>
<dbReference type="Proteomes" id="UP001194468">
    <property type="component" value="Unassembled WGS sequence"/>
</dbReference>
<dbReference type="InterPro" id="IPR027417">
    <property type="entry name" value="P-loop_NTPase"/>
</dbReference>
<proteinExistence type="inferred from homology"/>
<feature type="domain" description="DNA helicase Pif1-like DEAD-box helicase" evidence="2">
    <location>
        <begin position="4"/>
        <end position="112"/>
    </location>
</feature>
<dbReference type="PANTHER" id="PTHR47642:SF5">
    <property type="entry name" value="ATP-DEPENDENT DNA HELICASE"/>
    <property type="match status" value="1"/>
</dbReference>
<keyword evidence="1" id="KW-0547">Nucleotide-binding</keyword>
<dbReference type="GO" id="GO:0005524">
    <property type="term" value="F:ATP binding"/>
    <property type="evidence" value="ECO:0007669"/>
    <property type="project" value="UniProtKB-KW"/>
</dbReference>
<protein>
    <recommendedName>
        <fullName evidence="1">ATP-dependent DNA helicase</fullName>
        <ecNumber evidence="1">5.6.2.3</ecNumber>
    </recommendedName>
</protein>
<dbReference type="InterPro" id="IPR010285">
    <property type="entry name" value="DNA_helicase_pif1-like_DEAD"/>
</dbReference>
<reference evidence="3" key="2">
    <citation type="journal article" date="2020" name="Nat. Commun.">
        <title>Large-scale genome sequencing of mycorrhizal fungi provides insights into the early evolution of symbiotic traits.</title>
        <authorList>
            <person name="Miyauchi S."/>
            <person name="Kiss E."/>
            <person name="Kuo A."/>
            <person name="Drula E."/>
            <person name="Kohler A."/>
            <person name="Sanchez-Garcia M."/>
            <person name="Morin E."/>
            <person name="Andreopoulos B."/>
            <person name="Barry K.W."/>
            <person name="Bonito G."/>
            <person name="Buee M."/>
            <person name="Carver A."/>
            <person name="Chen C."/>
            <person name="Cichocki N."/>
            <person name="Clum A."/>
            <person name="Culley D."/>
            <person name="Crous P.W."/>
            <person name="Fauchery L."/>
            <person name="Girlanda M."/>
            <person name="Hayes R.D."/>
            <person name="Keri Z."/>
            <person name="LaButti K."/>
            <person name="Lipzen A."/>
            <person name="Lombard V."/>
            <person name="Magnuson J."/>
            <person name="Maillard F."/>
            <person name="Murat C."/>
            <person name="Nolan M."/>
            <person name="Ohm R.A."/>
            <person name="Pangilinan J."/>
            <person name="Pereira M.F."/>
            <person name="Perotto S."/>
            <person name="Peter M."/>
            <person name="Pfister S."/>
            <person name="Riley R."/>
            <person name="Sitrit Y."/>
            <person name="Stielow J.B."/>
            <person name="Szollosi G."/>
            <person name="Zifcakova L."/>
            <person name="Stursova M."/>
            <person name="Spatafora J.W."/>
            <person name="Tedersoo L."/>
            <person name="Vaario L.M."/>
            <person name="Yamada A."/>
            <person name="Yan M."/>
            <person name="Wang P."/>
            <person name="Xu J."/>
            <person name="Bruns T."/>
            <person name="Baldrian P."/>
            <person name="Vilgalys R."/>
            <person name="Dunand C."/>
            <person name="Henrissat B."/>
            <person name="Grigoriev I.V."/>
            <person name="Hibbett D."/>
            <person name="Nagy L.G."/>
            <person name="Martin F.M."/>
        </authorList>
    </citation>
    <scope>NUCLEOTIDE SEQUENCE</scope>
    <source>
        <strain evidence="3">BED1</strain>
    </source>
</reference>
<dbReference type="PANTHER" id="PTHR47642">
    <property type="entry name" value="ATP-DEPENDENT DNA HELICASE"/>
    <property type="match status" value="1"/>
</dbReference>
<keyword evidence="1" id="KW-0234">DNA repair</keyword>
<evidence type="ECO:0000313" key="4">
    <source>
        <dbReference type="Proteomes" id="UP001194468"/>
    </source>
</evidence>